<organism evidence="3 4">
    <name type="scientific">Bartonella tribocorum</name>
    <dbReference type="NCBI Taxonomy" id="85701"/>
    <lineage>
        <taxon>Bacteria</taxon>
        <taxon>Pseudomonadati</taxon>
        <taxon>Pseudomonadota</taxon>
        <taxon>Alphaproteobacteria</taxon>
        <taxon>Hyphomicrobiales</taxon>
        <taxon>Bartonellaceae</taxon>
        <taxon>Bartonella</taxon>
    </lineage>
</organism>
<dbReference type="Proteomes" id="UP000229839">
    <property type="component" value="Unassembled WGS sequence"/>
</dbReference>
<dbReference type="InterPro" id="IPR027266">
    <property type="entry name" value="TrmE/GcvT-like"/>
</dbReference>
<dbReference type="EMBL" id="NJGE01000002">
    <property type="protein sequence ID" value="PIT70030.1"/>
    <property type="molecule type" value="Genomic_DNA"/>
</dbReference>
<evidence type="ECO:0000256" key="1">
    <source>
        <dbReference type="ARBA" id="ARBA00022946"/>
    </source>
</evidence>
<dbReference type="SUPFAM" id="SSF103025">
    <property type="entry name" value="Folate-binding domain"/>
    <property type="match status" value="1"/>
</dbReference>
<dbReference type="Pfam" id="PF25455">
    <property type="entry name" value="Beta-barrel_CAF17_C"/>
    <property type="match status" value="1"/>
</dbReference>
<name>A0A2M6UV02_9HYPH</name>
<dbReference type="Gene3D" id="3.30.1360.120">
    <property type="entry name" value="Probable tRNA modification gtpase trme, domain 1"/>
    <property type="match status" value="1"/>
</dbReference>
<feature type="domain" description="CAF17 C-terminal" evidence="2">
    <location>
        <begin position="206"/>
        <end position="276"/>
    </location>
</feature>
<dbReference type="STRING" id="85701.BM1374166_00735"/>
<dbReference type="PANTHER" id="PTHR22602">
    <property type="entry name" value="TRANSFERASE CAF17, MITOCHONDRIAL-RELATED"/>
    <property type="match status" value="1"/>
</dbReference>
<keyword evidence="1" id="KW-0809">Transit peptide</keyword>
<dbReference type="RefSeq" id="WP_100128342.1">
    <property type="nucleotide sequence ID" value="NZ_CADDYI010000002.1"/>
</dbReference>
<dbReference type="Gene3D" id="2.40.30.160">
    <property type="match status" value="1"/>
</dbReference>
<evidence type="ECO:0000313" key="4">
    <source>
        <dbReference type="Proteomes" id="UP000229839"/>
    </source>
</evidence>
<dbReference type="NCBIfam" id="TIGR03317">
    <property type="entry name" value="ygfZ_signature"/>
    <property type="match status" value="1"/>
</dbReference>
<dbReference type="AlphaFoldDB" id="A0A2M6UV02"/>
<dbReference type="InterPro" id="IPR045179">
    <property type="entry name" value="YgfZ/GcvT"/>
</dbReference>
<proteinExistence type="predicted"/>
<dbReference type="PANTHER" id="PTHR22602:SF0">
    <property type="entry name" value="TRANSFERASE CAF17, MITOCHONDRIAL-RELATED"/>
    <property type="match status" value="1"/>
</dbReference>
<evidence type="ECO:0000259" key="2">
    <source>
        <dbReference type="Pfam" id="PF25455"/>
    </source>
</evidence>
<protein>
    <submittedName>
        <fullName evidence="3">Folate-binding protein YgfZ</fullName>
    </submittedName>
</protein>
<dbReference type="GO" id="GO:0016226">
    <property type="term" value="P:iron-sulfur cluster assembly"/>
    <property type="evidence" value="ECO:0007669"/>
    <property type="project" value="TreeGrafter"/>
</dbReference>
<comment type="caution">
    <text evidence="3">The sequence shown here is derived from an EMBL/GenBank/DDBJ whole genome shotgun (WGS) entry which is preliminary data.</text>
</comment>
<sequence>MIEKQNAICLKNRGIIQITGEETTDFLQSLITTDIKKISLQEIFPGALLSPQGKVLADFLIGKREDGYFIDIEMSLADTLYKRLLLYKLRKKVEITQPLQDLVTVSWKNESDTLNFDSSFVDKRFPEQKKIIRIYGKIPFLASEDYDPWNQLRIRYAIAESGQDYEVGKVFPHDINYDQINGLAFNKGCYIGQEIVSRMHHRRAARRRILIIKSQSDLPPQSSIEAETKILGHLGTCVANEALALMRIDHVKDAMDHNIPFTVKNIPVTIHIAENMNFTFPENTVENTHG</sequence>
<reference evidence="3 4" key="1">
    <citation type="submission" date="2017-06" db="EMBL/GenBank/DDBJ databases">
        <title>Draft genome of Bartonella tribocorum strain L103, isolated from a rodent in Laos.</title>
        <authorList>
            <person name="Hadjadj L."/>
            <person name="Jiyipong T."/>
            <person name="Morand S."/>
            <person name="Diene S.M."/>
            <person name="Rolain J.-M."/>
        </authorList>
    </citation>
    <scope>NUCLEOTIDE SEQUENCE [LARGE SCALE GENOMIC DNA]</scope>
    <source>
        <strain evidence="3 4">L103</strain>
    </source>
</reference>
<dbReference type="InterPro" id="IPR017703">
    <property type="entry name" value="YgfZ/GCV_T_CS"/>
</dbReference>
<evidence type="ECO:0000313" key="3">
    <source>
        <dbReference type="EMBL" id="PIT70030.1"/>
    </source>
</evidence>
<dbReference type="InterPro" id="IPR057460">
    <property type="entry name" value="CAF17_C"/>
</dbReference>
<dbReference type="OrthoDB" id="9796287at2"/>
<accession>A0A2M6UV02</accession>
<gene>
    <name evidence="3" type="ORF">CER18_01465</name>
</gene>